<evidence type="ECO:0000256" key="3">
    <source>
        <dbReference type="ARBA" id="ARBA00023180"/>
    </source>
</evidence>
<dbReference type="InterPro" id="IPR000421">
    <property type="entry name" value="FA58C"/>
</dbReference>
<dbReference type="AlphaFoldDB" id="A8DW15"/>
<keyword evidence="4" id="KW-0807">Transducer</keyword>
<feature type="domain" description="F5/8 type C" evidence="5">
    <location>
        <begin position="1"/>
        <end position="91"/>
    </location>
</feature>
<dbReference type="InterPro" id="IPR002455">
    <property type="entry name" value="GPCR3_GABA-B"/>
</dbReference>
<dbReference type="HOGENOM" id="CLU_1665142_0_0_1"/>
<keyword evidence="1" id="KW-0297">G-protein coupled receptor</keyword>
<dbReference type="GO" id="GO:0004965">
    <property type="term" value="F:G protein-coupled GABA receptor activity"/>
    <property type="evidence" value="ECO:0007669"/>
    <property type="project" value="InterPro"/>
</dbReference>
<accession>A8DW15</accession>
<evidence type="ECO:0000256" key="4">
    <source>
        <dbReference type="ARBA" id="ARBA00023224"/>
    </source>
</evidence>
<dbReference type="SUPFAM" id="SSF49785">
    <property type="entry name" value="Galactose-binding domain-like"/>
    <property type="match status" value="1"/>
</dbReference>
<protein>
    <recommendedName>
        <fullName evidence="5">F5/8 type C domain-containing protein</fullName>
    </recommendedName>
</protein>
<evidence type="ECO:0000259" key="5">
    <source>
        <dbReference type="PROSITE" id="PS50022"/>
    </source>
</evidence>
<evidence type="ECO:0000256" key="1">
    <source>
        <dbReference type="ARBA" id="ARBA00023040"/>
    </source>
</evidence>
<keyword evidence="2" id="KW-0675">Receptor</keyword>
<gene>
    <name evidence="6" type="ORF">NEMVEDRAFT_v1g225876</name>
</gene>
<dbReference type="Gene3D" id="2.60.120.260">
    <property type="entry name" value="Galactose-binding domain-like"/>
    <property type="match status" value="1"/>
</dbReference>
<dbReference type="PhylomeDB" id="A8DW15"/>
<dbReference type="EMBL" id="DS478955">
    <property type="protein sequence ID" value="EDO25594.1"/>
    <property type="molecule type" value="Genomic_DNA"/>
</dbReference>
<proteinExistence type="predicted"/>
<dbReference type="Proteomes" id="UP000001593">
    <property type="component" value="Unassembled WGS sequence"/>
</dbReference>
<feature type="non-terminal residue" evidence="6">
    <location>
        <position position="1"/>
    </location>
</feature>
<sequence length="159" mass="18168">MQNGDIPSSNISALTWSENPPWNGRLMMSNYWYAPRSPNFLLVDLGLYGAVITAVASQGYESRAVRGYSLHFSTDGVMWVHYTQFGQKKVYHLKLHGPDVVWLLHPLVNTMELWWRYNDTKNGQIVPCTKEQIKEAAKGAFIFERVLMRNDGVRTDAGM</sequence>
<dbReference type="PANTHER" id="PTHR10519:SF74">
    <property type="entry name" value="GAMMA-AMINOBUTYRIC ACID TYPE B RECEPTOR SUBUNIT 2"/>
    <property type="match status" value="1"/>
</dbReference>
<evidence type="ECO:0000313" key="6">
    <source>
        <dbReference type="EMBL" id="EDO25594.1"/>
    </source>
</evidence>
<keyword evidence="7" id="KW-1185">Reference proteome</keyword>
<evidence type="ECO:0000313" key="7">
    <source>
        <dbReference type="Proteomes" id="UP000001593"/>
    </source>
</evidence>
<dbReference type="GO" id="GO:0016020">
    <property type="term" value="C:membrane"/>
    <property type="evidence" value="ECO:0007669"/>
    <property type="project" value="InterPro"/>
</dbReference>
<dbReference type="PROSITE" id="PS50022">
    <property type="entry name" value="FA58C_3"/>
    <property type="match status" value="1"/>
</dbReference>
<organism evidence="6 7">
    <name type="scientific">Nematostella vectensis</name>
    <name type="common">Starlet sea anemone</name>
    <dbReference type="NCBI Taxonomy" id="45351"/>
    <lineage>
        <taxon>Eukaryota</taxon>
        <taxon>Metazoa</taxon>
        <taxon>Cnidaria</taxon>
        <taxon>Anthozoa</taxon>
        <taxon>Hexacorallia</taxon>
        <taxon>Actiniaria</taxon>
        <taxon>Edwardsiidae</taxon>
        <taxon>Nematostella</taxon>
    </lineage>
</organism>
<dbReference type="InParanoid" id="A8DW15"/>
<reference evidence="6 7" key="1">
    <citation type="journal article" date="2007" name="Science">
        <title>Sea anemone genome reveals ancestral eumetazoan gene repertoire and genomic organization.</title>
        <authorList>
            <person name="Putnam N.H."/>
            <person name="Srivastava M."/>
            <person name="Hellsten U."/>
            <person name="Dirks B."/>
            <person name="Chapman J."/>
            <person name="Salamov A."/>
            <person name="Terry A."/>
            <person name="Shapiro H."/>
            <person name="Lindquist E."/>
            <person name="Kapitonov V.V."/>
            <person name="Jurka J."/>
            <person name="Genikhovich G."/>
            <person name="Grigoriev I.V."/>
            <person name="Lucas S.M."/>
            <person name="Steele R.E."/>
            <person name="Finnerty J.R."/>
            <person name="Technau U."/>
            <person name="Martindale M.Q."/>
            <person name="Rokhsar D.S."/>
        </authorList>
    </citation>
    <scope>NUCLEOTIDE SEQUENCE [LARGE SCALE GENOMIC DNA]</scope>
    <source>
        <strain evidence="7">CH2 X CH6</strain>
    </source>
</reference>
<keyword evidence="3" id="KW-0325">Glycoprotein</keyword>
<name>A8DW15_NEMVE</name>
<dbReference type="PANTHER" id="PTHR10519">
    <property type="entry name" value="GABA-B RECEPTOR"/>
    <property type="match status" value="1"/>
</dbReference>
<evidence type="ECO:0000256" key="2">
    <source>
        <dbReference type="ARBA" id="ARBA00023170"/>
    </source>
</evidence>
<dbReference type="InterPro" id="IPR008979">
    <property type="entry name" value="Galactose-bd-like_sf"/>
</dbReference>